<dbReference type="GeneID" id="37112496"/>
<sequence>MTPVIIFGPTGSVGSATALTAHTQGCKVYLALRDTTKPIPGLTTAQEQSGNFTRIQTDFSNPTSITTAVAQSKAKHAFIYTDLTSPDHMRGTFTALKEAGVEFVVLLSSFGVQGDIHHVASEDVIAYVHAQAEISLREVFEDDGYVAVRPGFYASNSLWWRNSIQNGNGVRVAWAEGVFDWISPGDVGCVSGMILARRARGVETGVEEGKSFVYLVGPEQMSVREVIETVGSVLGREVSVIEVGEEEGVESLVRESGLHEGIARSVVGFCRGAVVEGRSFIESPVYGGAVGNIERFLGREAMGFREWVEVNRGKFGV</sequence>
<dbReference type="SUPFAM" id="SSF51735">
    <property type="entry name" value="NAD(P)-binding Rossmann-fold domains"/>
    <property type="match status" value="1"/>
</dbReference>
<gene>
    <name evidence="2" type="ORF">BO94DRAFT_526553</name>
</gene>
<dbReference type="Proteomes" id="UP000246702">
    <property type="component" value="Unassembled WGS sequence"/>
</dbReference>
<evidence type="ECO:0000313" key="3">
    <source>
        <dbReference type="Proteomes" id="UP000246702"/>
    </source>
</evidence>
<dbReference type="RefSeq" id="XP_025462700.1">
    <property type="nucleotide sequence ID" value="XM_025610353.1"/>
</dbReference>
<dbReference type="InterPro" id="IPR036291">
    <property type="entry name" value="NAD(P)-bd_dom_sf"/>
</dbReference>
<keyword evidence="3" id="KW-1185">Reference proteome</keyword>
<dbReference type="InterPro" id="IPR016040">
    <property type="entry name" value="NAD(P)-bd_dom"/>
</dbReference>
<comment type="caution">
    <text evidence="2">The sequence shown here is derived from an EMBL/GenBank/DDBJ whole genome shotgun (WGS) entry which is preliminary data.</text>
</comment>
<evidence type="ECO:0000259" key="1">
    <source>
        <dbReference type="Pfam" id="PF13460"/>
    </source>
</evidence>
<dbReference type="EMBL" id="MSFK01000038">
    <property type="protein sequence ID" value="PWY70806.1"/>
    <property type="molecule type" value="Genomic_DNA"/>
</dbReference>
<dbReference type="AlphaFoldDB" id="A0A317V9F9"/>
<dbReference type="OrthoDB" id="419598at2759"/>
<accession>A0A317V9F9</accession>
<dbReference type="STRING" id="1450535.A0A317V9F9"/>
<protein>
    <submittedName>
        <fullName evidence="2">NAD(P)-binding protein</fullName>
    </submittedName>
</protein>
<dbReference type="PANTHER" id="PTHR43162">
    <property type="match status" value="1"/>
</dbReference>
<proteinExistence type="predicted"/>
<feature type="domain" description="NAD(P)-binding" evidence="1">
    <location>
        <begin position="8"/>
        <end position="153"/>
    </location>
</feature>
<dbReference type="InterPro" id="IPR051604">
    <property type="entry name" value="Ergot_Alk_Oxidoreductase"/>
</dbReference>
<organism evidence="2 3">
    <name type="scientific">Aspergillus sclerotioniger CBS 115572</name>
    <dbReference type="NCBI Taxonomy" id="1450535"/>
    <lineage>
        <taxon>Eukaryota</taxon>
        <taxon>Fungi</taxon>
        <taxon>Dikarya</taxon>
        <taxon>Ascomycota</taxon>
        <taxon>Pezizomycotina</taxon>
        <taxon>Eurotiomycetes</taxon>
        <taxon>Eurotiomycetidae</taxon>
        <taxon>Eurotiales</taxon>
        <taxon>Aspergillaceae</taxon>
        <taxon>Aspergillus</taxon>
        <taxon>Aspergillus subgen. Circumdati</taxon>
    </lineage>
</organism>
<evidence type="ECO:0000313" key="2">
    <source>
        <dbReference type="EMBL" id="PWY70806.1"/>
    </source>
</evidence>
<dbReference type="Gene3D" id="3.40.50.720">
    <property type="entry name" value="NAD(P)-binding Rossmann-like Domain"/>
    <property type="match status" value="1"/>
</dbReference>
<dbReference type="PANTHER" id="PTHR43162:SF1">
    <property type="entry name" value="PRESTALK A DIFFERENTIATION PROTEIN A"/>
    <property type="match status" value="1"/>
</dbReference>
<name>A0A317V9F9_9EURO</name>
<dbReference type="Pfam" id="PF13460">
    <property type="entry name" value="NAD_binding_10"/>
    <property type="match status" value="1"/>
</dbReference>
<reference evidence="2 3" key="1">
    <citation type="submission" date="2016-12" db="EMBL/GenBank/DDBJ databases">
        <title>The genomes of Aspergillus section Nigri reveals drivers in fungal speciation.</title>
        <authorList>
            <consortium name="DOE Joint Genome Institute"/>
            <person name="Vesth T.C."/>
            <person name="Nybo J."/>
            <person name="Theobald S."/>
            <person name="Brandl J."/>
            <person name="Frisvad J.C."/>
            <person name="Nielsen K.F."/>
            <person name="Lyhne E.K."/>
            <person name="Kogle M.E."/>
            <person name="Kuo A."/>
            <person name="Riley R."/>
            <person name="Clum A."/>
            <person name="Nolan M."/>
            <person name="Lipzen A."/>
            <person name="Salamov A."/>
            <person name="Henrissat B."/>
            <person name="Wiebenga A."/>
            <person name="De Vries R.P."/>
            <person name="Grigoriev I.V."/>
            <person name="Mortensen U.H."/>
            <person name="Andersen M.R."/>
            <person name="Baker S.E."/>
        </authorList>
    </citation>
    <scope>NUCLEOTIDE SEQUENCE [LARGE SCALE GENOMIC DNA]</scope>
    <source>
        <strain evidence="2 3">CBS 115572</strain>
    </source>
</reference>